<sequence length="108" mass="12128">MVLRQQGEEPDQRRGDHDHLDGQRQRRVSLIALALAAAGVDELRDAEDDRHGHAREQTHDVDVHAQQLHLRFLGDKAGGEHQVVVREGGERQAVQDQQRQAAEHQLAG</sequence>
<gene>
    <name evidence="2" type="ORF">SDC9_163107</name>
</gene>
<evidence type="ECO:0000313" key="2">
    <source>
        <dbReference type="EMBL" id="MPN15771.1"/>
    </source>
</evidence>
<accession>A0A645FMZ1</accession>
<feature type="region of interest" description="Disordered" evidence="1">
    <location>
        <begin position="1"/>
        <end position="25"/>
    </location>
</feature>
<dbReference type="AlphaFoldDB" id="A0A645FMZ1"/>
<name>A0A645FMZ1_9ZZZZ</name>
<comment type="caution">
    <text evidence="2">The sequence shown here is derived from an EMBL/GenBank/DDBJ whole genome shotgun (WGS) entry which is preliminary data.</text>
</comment>
<organism evidence="2">
    <name type="scientific">bioreactor metagenome</name>
    <dbReference type="NCBI Taxonomy" id="1076179"/>
    <lineage>
        <taxon>unclassified sequences</taxon>
        <taxon>metagenomes</taxon>
        <taxon>ecological metagenomes</taxon>
    </lineage>
</organism>
<feature type="compositionally biased region" description="Basic and acidic residues" evidence="1">
    <location>
        <begin position="1"/>
        <end position="24"/>
    </location>
</feature>
<protein>
    <submittedName>
        <fullName evidence="2">Uncharacterized protein</fullName>
    </submittedName>
</protein>
<proteinExistence type="predicted"/>
<dbReference type="EMBL" id="VSSQ01062627">
    <property type="protein sequence ID" value="MPN15771.1"/>
    <property type="molecule type" value="Genomic_DNA"/>
</dbReference>
<reference evidence="2" key="1">
    <citation type="submission" date="2019-08" db="EMBL/GenBank/DDBJ databases">
        <authorList>
            <person name="Kucharzyk K."/>
            <person name="Murdoch R.W."/>
            <person name="Higgins S."/>
            <person name="Loffler F."/>
        </authorList>
    </citation>
    <scope>NUCLEOTIDE SEQUENCE</scope>
</reference>
<evidence type="ECO:0000256" key="1">
    <source>
        <dbReference type="SAM" id="MobiDB-lite"/>
    </source>
</evidence>